<accession>A0A964USW1</accession>
<keyword evidence="3" id="KW-1185">Reference proteome</keyword>
<dbReference type="OrthoDB" id="495725at2"/>
<dbReference type="Pfam" id="PF19472">
    <property type="entry name" value="DUF6009"/>
    <property type="match status" value="1"/>
</dbReference>
<dbReference type="AlphaFoldDB" id="A0A964USW1"/>
<evidence type="ECO:0000313" key="2">
    <source>
        <dbReference type="EMBL" id="NBE54809.1"/>
    </source>
</evidence>
<dbReference type="EMBL" id="JAAAHS010000251">
    <property type="protein sequence ID" value="NBE54809.1"/>
    <property type="molecule type" value="Genomic_DNA"/>
</dbReference>
<name>A0A964USW1_9ACTN</name>
<protein>
    <submittedName>
        <fullName evidence="2">Transcription factor</fullName>
    </submittedName>
</protein>
<organism evidence="2 3">
    <name type="scientific">Streptomyces boluensis</name>
    <dbReference type="NCBI Taxonomy" id="1775135"/>
    <lineage>
        <taxon>Bacteria</taxon>
        <taxon>Bacillati</taxon>
        <taxon>Actinomycetota</taxon>
        <taxon>Actinomycetes</taxon>
        <taxon>Kitasatosporales</taxon>
        <taxon>Streptomycetaceae</taxon>
        <taxon>Streptomyces</taxon>
    </lineage>
</organism>
<dbReference type="RefSeq" id="WP_161701978.1">
    <property type="nucleotide sequence ID" value="NZ_JAAAHS010000251.1"/>
</dbReference>
<dbReference type="InterPro" id="IPR046051">
    <property type="entry name" value="DUF6009"/>
</dbReference>
<dbReference type="Proteomes" id="UP000598297">
    <property type="component" value="Unassembled WGS sequence"/>
</dbReference>
<comment type="caution">
    <text evidence="2">The sequence shown here is derived from an EMBL/GenBank/DDBJ whole genome shotgun (WGS) entry which is preliminary data.</text>
</comment>
<sequence length="125" mass="14027">MSSLLTEDELCHENNVIWLEDPDRLDYVRQSRDKTTRRRGKPAYAREGRIVGYAELTGDAEQADSGYYQRRVFYLLPHDRDYAPHGVYREGAPGEAVDPRTISPGKVGEKTPRSQYGAAAGLAPS</sequence>
<evidence type="ECO:0000313" key="3">
    <source>
        <dbReference type="Proteomes" id="UP000598297"/>
    </source>
</evidence>
<gene>
    <name evidence="2" type="ORF">GUY60_25955</name>
</gene>
<proteinExistence type="predicted"/>
<feature type="region of interest" description="Disordered" evidence="1">
    <location>
        <begin position="85"/>
        <end position="125"/>
    </location>
</feature>
<evidence type="ECO:0000256" key="1">
    <source>
        <dbReference type="SAM" id="MobiDB-lite"/>
    </source>
</evidence>
<reference evidence="2" key="1">
    <citation type="submission" date="2020-01" db="EMBL/GenBank/DDBJ databases">
        <title>Whole-genome analyses of novel actinobacteria.</title>
        <authorList>
            <person name="Sahin N."/>
        </authorList>
    </citation>
    <scope>NUCLEOTIDE SEQUENCE</scope>
    <source>
        <strain evidence="2">YC537</strain>
    </source>
</reference>